<gene>
    <name evidence="5" type="primary">MINDY4B_1</name>
    <name evidence="5" type="ORF">FJT64_010070</name>
</gene>
<dbReference type="EC" id="3.4.19.12" evidence="2"/>
<dbReference type="EMBL" id="VIIS01001849">
    <property type="protein sequence ID" value="KAF0291883.1"/>
    <property type="molecule type" value="Genomic_DNA"/>
</dbReference>
<comment type="catalytic activity">
    <reaction evidence="2">
        <text>Thiol-dependent hydrolysis of ester, thioester, amide, peptide and isopeptide bonds formed by the C-terminal Gly of ubiquitin (a 76-residue protein attached to proteins as an intracellular targeting signal).</text>
        <dbReference type="EC" id="3.4.19.12"/>
    </reaction>
</comment>
<dbReference type="InterPro" id="IPR025257">
    <property type="entry name" value="MINDY-3/4_CD"/>
</dbReference>
<dbReference type="GO" id="GO:1990380">
    <property type="term" value="F:K48-linked deubiquitinase activity"/>
    <property type="evidence" value="ECO:0007669"/>
    <property type="project" value="UniProtKB-UniRule"/>
</dbReference>
<dbReference type="SMART" id="SM01174">
    <property type="entry name" value="DUF4205"/>
    <property type="match status" value="1"/>
</dbReference>
<evidence type="ECO:0000256" key="3">
    <source>
        <dbReference type="SAM" id="MobiDB-lite"/>
    </source>
</evidence>
<dbReference type="InterPro" id="IPR039785">
    <property type="entry name" value="MINY3/4"/>
</dbReference>
<sequence>MWVCIMVSDDLGETQPSLLISGGLVSHSLTRLVLTGQASPHLHNGIVWRQREAGAKVALHGVPERSDVGFLLWEEAAADLLRTEVGSRLKTPLLPIWLTCCHGQYGVIFHLNRELTRDYRAEHRFDLHYYTGDEAHLERPTLIAVDTKSRPLPGPRREDGEEEEPLPPLNELILSK</sequence>
<dbReference type="GO" id="GO:0004843">
    <property type="term" value="F:cysteine-type deubiquitinase activity"/>
    <property type="evidence" value="ECO:0007669"/>
    <property type="project" value="UniProtKB-UniRule"/>
</dbReference>
<dbReference type="PANTHER" id="PTHR12473:SF8">
    <property type="entry name" value="UBIQUITIN CARBOXYL-TERMINAL HYDROLASE MINDY-4-RELATED"/>
    <property type="match status" value="1"/>
</dbReference>
<protein>
    <recommendedName>
        <fullName evidence="2">Ubiquitin carboxyl-terminal hydrolase MINDY</fullName>
        <ecNumber evidence="2">3.4.19.12</ecNumber>
    </recommendedName>
</protein>
<feature type="region of interest" description="Disordered" evidence="3">
    <location>
        <begin position="146"/>
        <end position="176"/>
    </location>
</feature>
<evidence type="ECO:0000313" key="6">
    <source>
        <dbReference type="Proteomes" id="UP000440578"/>
    </source>
</evidence>
<dbReference type="GO" id="GO:0071108">
    <property type="term" value="P:protein K48-linked deubiquitination"/>
    <property type="evidence" value="ECO:0007669"/>
    <property type="project" value="InterPro"/>
</dbReference>
<comment type="function">
    <text evidence="2">Hydrolase that can remove 'Lys-48'-linked conjugated ubiquitin from proteins.</text>
</comment>
<dbReference type="Proteomes" id="UP000440578">
    <property type="component" value="Unassembled WGS sequence"/>
</dbReference>
<dbReference type="Pfam" id="PF13898">
    <property type="entry name" value="MINDY-3_4_CD"/>
    <property type="match status" value="1"/>
</dbReference>
<name>A0A6A4VE30_AMPAM</name>
<comment type="caution">
    <text evidence="5">The sequence shown here is derived from an EMBL/GenBank/DDBJ whole genome shotgun (WGS) entry which is preliminary data.</text>
</comment>
<reference evidence="5 6" key="1">
    <citation type="submission" date="2019-07" db="EMBL/GenBank/DDBJ databases">
        <title>Draft genome assembly of a fouling barnacle, Amphibalanus amphitrite (Darwin, 1854): The first reference genome for Thecostraca.</title>
        <authorList>
            <person name="Kim W."/>
        </authorList>
    </citation>
    <scope>NUCLEOTIDE SEQUENCE [LARGE SCALE GENOMIC DNA]</scope>
    <source>
        <strain evidence="5">SNU_AA5</strain>
        <tissue evidence="5">Soma without cirri and trophi</tissue>
    </source>
</reference>
<keyword evidence="6" id="KW-1185">Reference proteome</keyword>
<organism evidence="5 6">
    <name type="scientific">Amphibalanus amphitrite</name>
    <name type="common">Striped barnacle</name>
    <name type="synonym">Balanus amphitrite</name>
    <dbReference type="NCBI Taxonomy" id="1232801"/>
    <lineage>
        <taxon>Eukaryota</taxon>
        <taxon>Metazoa</taxon>
        <taxon>Ecdysozoa</taxon>
        <taxon>Arthropoda</taxon>
        <taxon>Crustacea</taxon>
        <taxon>Multicrustacea</taxon>
        <taxon>Cirripedia</taxon>
        <taxon>Thoracica</taxon>
        <taxon>Thoracicalcarea</taxon>
        <taxon>Balanomorpha</taxon>
        <taxon>Balanoidea</taxon>
        <taxon>Balanidae</taxon>
        <taxon>Amphibalaninae</taxon>
        <taxon>Amphibalanus</taxon>
    </lineage>
</organism>
<keyword evidence="2" id="KW-0788">Thiol protease</keyword>
<evidence type="ECO:0000259" key="4">
    <source>
        <dbReference type="SMART" id="SM01174"/>
    </source>
</evidence>
<feature type="domain" description="Deubiquitinating enzyme MINDY-3/4 conserved" evidence="4">
    <location>
        <begin position="3"/>
        <end position="175"/>
    </location>
</feature>
<dbReference type="AlphaFoldDB" id="A0A6A4VE30"/>
<dbReference type="OrthoDB" id="10263628at2759"/>
<proteinExistence type="inferred from homology"/>
<keyword evidence="2" id="KW-0833">Ubl conjugation pathway</keyword>
<dbReference type="GO" id="GO:0006508">
    <property type="term" value="P:proteolysis"/>
    <property type="evidence" value="ECO:0007669"/>
    <property type="project" value="UniProtKB-KW"/>
</dbReference>
<keyword evidence="2" id="KW-0645">Protease</keyword>
<accession>A0A6A4VE30</accession>
<evidence type="ECO:0000256" key="2">
    <source>
        <dbReference type="RuleBase" id="RU367088"/>
    </source>
</evidence>
<dbReference type="PANTHER" id="PTHR12473">
    <property type="entry name" value="UBIQUITIN CARBOXYL-TERMINAL HYDROLASE MINDY-4-RELATED"/>
    <property type="match status" value="1"/>
</dbReference>
<keyword evidence="2 5" id="KW-0378">Hydrolase</keyword>
<evidence type="ECO:0000256" key="1">
    <source>
        <dbReference type="ARBA" id="ARBA00011074"/>
    </source>
</evidence>
<evidence type="ECO:0000313" key="5">
    <source>
        <dbReference type="EMBL" id="KAF0291883.1"/>
    </source>
</evidence>
<comment type="similarity">
    <text evidence="1 2">Belongs to the MINDY deubiquitinase family. FAM188 subfamily.</text>
</comment>